<keyword evidence="3" id="KW-1133">Transmembrane helix</keyword>
<evidence type="ECO:0000313" key="6">
    <source>
        <dbReference type="Proteomes" id="UP000734854"/>
    </source>
</evidence>
<evidence type="ECO:0000256" key="1">
    <source>
        <dbReference type="PROSITE-ProRule" id="PRU00023"/>
    </source>
</evidence>
<dbReference type="PANTHER" id="PTHR24177">
    <property type="entry name" value="CASKIN"/>
    <property type="match status" value="1"/>
</dbReference>
<feature type="domain" description="PGG" evidence="4">
    <location>
        <begin position="544"/>
        <end position="643"/>
    </location>
</feature>
<evidence type="ECO:0000313" key="5">
    <source>
        <dbReference type="EMBL" id="KAG6495000.1"/>
    </source>
</evidence>
<comment type="caution">
    <text evidence="5">The sequence shown here is derived from an EMBL/GenBank/DDBJ whole genome shotgun (WGS) entry which is preliminary data.</text>
</comment>
<dbReference type="Pfam" id="PF13962">
    <property type="entry name" value="PGG"/>
    <property type="match status" value="1"/>
</dbReference>
<dbReference type="Proteomes" id="UP000734854">
    <property type="component" value="Unassembled WGS sequence"/>
</dbReference>
<evidence type="ECO:0000259" key="4">
    <source>
        <dbReference type="Pfam" id="PF13962"/>
    </source>
</evidence>
<dbReference type="Gene3D" id="1.25.40.20">
    <property type="entry name" value="Ankyrin repeat-containing domain"/>
    <property type="match status" value="2"/>
</dbReference>
<feature type="transmembrane region" description="Helical" evidence="3">
    <location>
        <begin position="585"/>
        <end position="608"/>
    </location>
</feature>
<feature type="region of interest" description="Disordered" evidence="2">
    <location>
        <begin position="1"/>
        <end position="40"/>
    </location>
</feature>
<feature type="repeat" description="ANK" evidence="1">
    <location>
        <begin position="109"/>
        <end position="141"/>
    </location>
</feature>
<keyword evidence="1" id="KW-0040">ANK repeat</keyword>
<feature type="transmembrane region" description="Helical" evidence="3">
    <location>
        <begin position="620"/>
        <end position="644"/>
    </location>
</feature>
<dbReference type="PANTHER" id="PTHR24177:SF463">
    <property type="entry name" value="OS09G0331600 PROTEIN"/>
    <property type="match status" value="1"/>
</dbReference>
<protein>
    <recommendedName>
        <fullName evidence="4">PGG domain-containing protein</fullName>
    </recommendedName>
</protein>
<keyword evidence="3" id="KW-0472">Membrane</keyword>
<dbReference type="SUPFAM" id="SSF48403">
    <property type="entry name" value="Ankyrin repeat"/>
    <property type="match status" value="1"/>
</dbReference>
<keyword evidence="6" id="KW-1185">Reference proteome</keyword>
<dbReference type="GO" id="GO:0016020">
    <property type="term" value="C:membrane"/>
    <property type="evidence" value="ECO:0007669"/>
    <property type="project" value="TreeGrafter"/>
</dbReference>
<reference evidence="5 6" key="1">
    <citation type="submission" date="2020-08" db="EMBL/GenBank/DDBJ databases">
        <title>Plant Genome Project.</title>
        <authorList>
            <person name="Zhang R.-G."/>
        </authorList>
    </citation>
    <scope>NUCLEOTIDE SEQUENCE [LARGE SCALE GENOMIC DNA]</scope>
    <source>
        <tissue evidence="5">Rhizome</tissue>
    </source>
</reference>
<proteinExistence type="predicted"/>
<evidence type="ECO:0000256" key="2">
    <source>
        <dbReference type="SAM" id="MobiDB-lite"/>
    </source>
</evidence>
<dbReference type="EMBL" id="JACMSC010000012">
    <property type="protein sequence ID" value="KAG6495000.1"/>
    <property type="molecule type" value="Genomic_DNA"/>
</dbReference>
<dbReference type="Pfam" id="PF12796">
    <property type="entry name" value="Ank_2"/>
    <property type="match status" value="1"/>
</dbReference>
<accession>A0A8J5FU24</accession>
<organism evidence="5 6">
    <name type="scientific">Zingiber officinale</name>
    <name type="common">Ginger</name>
    <name type="synonym">Amomum zingiber</name>
    <dbReference type="NCBI Taxonomy" id="94328"/>
    <lineage>
        <taxon>Eukaryota</taxon>
        <taxon>Viridiplantae</taxon>
        <taxon>Streptophyta</taxon>
        <taxon>Embryophyta</taxon>
        <taxon>Tracheophyta</taxon>
        <taxon>Spermatophyta</taxon>
        <taxon>Magnoliopsida</taxon>
        <taxon>Liliopsida</taxon>
        <taxon>Zingiberales</taxon>
        <taxon>Zingiberaceae</taxon>
        <taxon>Zingiber</taxon>
    </lineage>
</organism>
<sequence length="691" mass="78850">MAPPPVILLPPIISDEEEEMEQSRSSDDEDMEEFRPPPDYNEKHYRTVYKLILDEKTDALVRLAENPEGPVNLMDDPLLSVVITCQKTQIALKLIKKLSHDKLEAENYDGDTALHVAAALDNLKVANALLNKSPSLAEKRNNKGETPLHKAALFGQREVFWRLADKSISPPEDRTYDDRTYDGATVLHCAIMGNAPRLALEIAMKWQELAIYRNYAALTPLQLLASIPEAFRSQLVLGSLENFLYNCNLLTSFIFPKYPLAWIPRFKEPPKWIRKRGKSDIEINLMKQSFAVSSRISELYDLKQFHLDTVELIECLAKYPKYFDFCANGHARNYKGHGILDRKKGLESQQRKLLLAFVDELLRLHDDTRGSEAPAVQGLLESEMSSKRNFSEPPLITGADMGLHEFVEKILHVCPESAMYVDTRGRNVLQAAIESGNREIVEIIRQKTKGPNPVLPSWLLSHTESRTRRTILHFASERIPPDTEDVVQLQDELLFFEKLQRMVPKELMYSRNEERKTAQEVFSENHKQMVKNCKNQLMEMGKTCAGLVAAVVFASSFSIPGEKDDKTGNPVYMNRLPFKIFSHTYVIGLSCATTSLVLFLSLVISPYREQQFRRAIPTKYFLACLSFAMALLALLVSFTCNIFLQIYGGKRTESDYLIPLILELTVFPALCLIVLYYRGATFWPAFRNIWK</sequence>
<dbReference type="PROSITE" id="PS50088">
    <property type="entry name" value="ANK_REPEAT"/>
    <property type="match status" value="1"/>
</dbReference>
<gene>
    <name evidence="5" type="ORF">ZIOFF_042790</name>
</gene>
<name>A0A8J5FU24_ZINOF</name>
<feature type="transmembrane region" description="Helical" evidence="3">
    <location>
        <begin position="656"/>
        <end position="677"/>
    </location>
</feature>
<dbReference type="SMART" id="SM00248">
    <property type="entry name" value="ANK"/>
    <property type="match status" value="4"/>
</dbReference>
<dbReference type="AlphaFoldDB" id="A0A8J5FU24"/>
<keyword evidence="3" id="KW-0812">Transmembrane</keyword>
<evidence type="ECO:0000256" key="3">
    <source>
        <dbReference type="SAM" id="Phobius"/>
    </source>
</evidence>
<dbReference type="InterPro" id="IPR036770">
    <property type="entry name" value="Ankyrin_rpt-contain_sf"/>
</dbReference>
<dbReference type="InterPro" id="IPR026961">
    <property type="entry name" value="PGG_dom"/>
</dbReference>
<dbReference type="InterPro" id="IPR002110">
    <property type="entry name" value="Ankyrin_rpt"/>
</dbReference>
<dbReference type="PROSITE" id="PS50297">
    <property type="entry name" value="ANK_REP_REGION"/>
    <property type="match status" value="1"/>
</dbReference>